<dbReference type="EMBL" id="AP015044">
    <property type="protein sequence ID" value="BAU01689.1"/>
    <property type="molecule type" value="Genomic_DNA"/>
</dbReference>
<feature type="transmembrane region" description="Helical" evidence="1">
    <location>
        <begin position="20"/>
        <end position="39"/>
    </location>
</feature>
<reference evidence="2 3" key="1">
    <citation type="journal article" date="2015" name="Sci. Rep.">
        <title>The power of single molecule real-time sequencing technology in the de novo assembly of a eukaryotic genome.</title>
        <authorList>
            <person name="Sakai H."/>
            <person name="Naito K."/>
            <person name="Ogiso-Tanaka E."/>
            <person name="Takahashi Y."/>
            <person name="Iseki K."/>
            <person name="Muto C."/>
            <person name="Satou K."/>
            <person name="Teruya K."/>
            <person name="Shiroma A."/>
            <person name="Shimoji M."/>
            <person name="Hirano T."/>
            <person name="Itoh T."/>
            <person name="Kaga A."/>
            <person name="Tomooka N."/>
        </authorList>
    </citation>
    <scope>NUCLEOTIDE SEQUENCE [LARGE SCALE GENOMIC DNA]</scope>
    <source>
        <strain evidence="3">cv. Shumari</strain>
    </source>
</reference>
<accession>A0A0S3T928</accession>
<organism evidence="2 3">
    <name type="scientific">Vigna angularis var. angularis</name>
    <dbReference type="NCBI Taxonomy" id="157739"/>
    <lineage>
        <taxon>Eukaryota</taxon>
        <taxon>Viridiplantae</taxon>
        <taxon>Streptophyta</taxon>
        <taxon>Embryophyta</taxon>
        <taxon>Tracheophyta</taxon>
        <taxon>Spermatophyta</taxon>
        <taxon>Magnoliopsida</taxon>
        <taxon>eudicotyledons</taxon>
        <taxon>Gunneridae</taxon>
        <taxon>Pentapetalae</taxon>
        <taxon>rosids</taxon>
        <taxon>fabids</taxon>
        <taxon>Fabales</taxon>
        <taxon>Fabaceae</taxon>
        <taxon>Papilionoideae</taxon>
        <taxon>50 kb inversion clade</taxon>
        <taxon>NPAAA clade</taxon>
        <taxon>indigoferoid/millettioid clade</taxon>
        <taxon>Phaseoleae</taxon>
        <taxon>Vigna</taxon>
    </lineage>
</organism>
<evidence type="ECO:0000313" key="3">
    <source>
        <dbReference type="Proteomes" id="UP000291084"/>
    </source>
</evidence>
<evidence type="ECO:0000313" key="2">
    <source>
        <dbReference type="EMBL" id="BAU01689.1"/>
    </source>
</evidence>
<dbReference type="AlphaFoldDB" id="A0A0S3T928"/>
<sequence>MHVYCATVLLLLWSHNLCTMLFQASQIIFATIVLFLYYFSFYFHHADHFTIFELEILHSQQPHQTRNMH</sequence>
<dbReference type="Proteomes" id="UP000291084">
    <property type="component" value="Chromosome 11"/>
</dbReference>
<keyword evidence="1" id="KW-1133">Transmembrane helix</keyword>
<keyword evidence="1" id="KW-0812">Transmembrane</keyword>
<name>A0A0S3T928_PHAAN</name>
<gene>
    <name evidence="2" type="primary">Vigan.11G097200</name>
    <name evidence="2" type="ORF">VIGAN_11097200</name>
</gene>
<keyword evidence="1" id="KW-0472">Membrane</keyword>
<protein>
    <submittedName>
        <fullName evidence="2">Uncharacterized protein</fullName>
    </submittedName>
</protein>
<keyword evidence="3" id="KW-1185">Reference proteome</keyword>
<evidence type="ECO:0000256" key="1">
    <source>
        <dbReference type="SAM" id="Phobius"/>
    </source>
</evidence>
<proteinExistence type="predicted"/>